<feature type="signal peptide" evidence="1">
    <location>
        <begin position="1"/>
        <end position="21"/>
    </location>
</feature>
<evidence type="ECO:0000313" key="2">
    <source>
        <dbReference type="EMBL" id="SET30756.1"/>
    </source>
</evidence>
<gene>
    <name evidence="2" type="ORF">SAMN05443639_102500</name>
</gene>
<sequence length="194" mass="20137">MEFTSMKRLLLIAALTMGASACVNGNEAIMILGSTPVGPDCSQRTDLAPITGSLQAGSDRFVTSFTIASSLPAKPSNSGERNDFYGEEIIFSYRAENQKPAISFDDESLPISFFIQVGAADSVLVLDLIASGAKAKVPNLAEGSTLYVTVKLKGKTSGGTTVESNEATFPIRIVGSCVGSPSDGTGACANPKQC</sequence>
<dbReference type="EMBL" id="FOIJ01000002">
    <property type="protein sequence ID" value="SET30756.1"/>
    <property type="molecule type" value="Genomic_DNA"/>
</dbReference>
<evidence type="ECO:0000313" key="3">
    <source>
        <dbReference type="Proteomes" id="UP000199181"/>
    </source>
</evidence>
<reference evidence="3" key="1">
    <citation type="submission" date="2016-10" db="EMBL/GenBank/DDBJ databases">
        <authorList>
            <person name="Varghese N."/>
            <person name="Submissions S."/>
        </authorList>
    </citation>
    <scope>NUCLEOTIDE SEQUENCE [LARGE SCALE GENOMIC DNA]</scope>
    <source>
        <strain evidence="3">DSM 16858</strain>
    </source>
</reference>
<dbReference type="AlphaFoldDB" id="A0A1I0DEH5"/>
<dbReference type="PROSITE" id="PS51257">
    <property type="entry name" value="PROKAR_LIPOPROTEIN"/>
    <property type="match status" value="1"/>
</dbReference>
<protein>
    <recommendedName>
        <fullName evidence="4">Lipoprotein</fullName>
    </recommendedName>
</protein>
<proteinExistence type="predicted"/>
<keyword evidence="3" id="KW-1185">Reference proteome</keyword>
<dbReference type="Proteomes" id="UP000199181">
    <property type="component" value="Unassembled WGS sequence"/>
</dbReference>
<name>A0A1I0DEH5_9BACT</name>
<evidence type="ECO:0008006" key="4">
    <source>
        <dbReference type="Google" id="ProtNLM"/>
    </source>
</evidence>
<organism evidence="2 3">
    <name type="scientific">Stigmatella erecta</name>
    <dbReference type="NCBI Taxonomy" id="83460"/>
    <lineage>
        <taxon>Bacteria</taxon>
        <taxon>Pseudomonadati</taxon>
        <taxon>Myxococcota</taxon>
        <taxon>Myxococcia</taxon>
        <taxon>Myxococcales</taxon>
        <taxon>Cystobacterineae</taxon>
        <taxon>Archangiaceae</taxon>
        <taxon>Stigmatella</taxon>
    </lineage>
</organism>
<feature type="chain" id="PRO_5011629149" description="Lipoprotein" evidence="1">
    <location>
        <begin position="22"/>
        <end position="194"/>
    </location>
</feature>
<evidence type="ECO:0000256" key="1">
    <source>
        <dbReference type="SAM" id="SignalP"/>
    </source>
</evidence>
<keyword evidence="1" id="KW-0732">Signal</keyword>
<accession>A0A1I0DEH5</accession>